<reference evidence="1" key="1">
    <citation type="journal article" date="2011" name="Environ. Microbiol.">
        <title>Genomic insights into the metabolic potential of the polycyclic aromatic hydrocarbon degrading sulfate-reducing Deltaproteobacterium N47.</title>
        <authorList>
            <person name="Bergmann F."/>
            <person name="Selesi D."/>
            <person name="Weinmaier T."/>
            <person name="Tischler P."/>
            <person name="Rattei T."/>
            <person name="Meckenstock R.U."/>
        </authorList>
    </citation>
    <scope>NUCLEOTIDE SEQUENCE</scope>
</reference>
<gene>
    <name evidence="1" type="ORF">N47_G34760</name>
</gene>
<organism evidence="1">
    <name type="scientific">uncultured Desulfobacterium sp</name>
    <dbReference type="NCBI Taxonomy" id="201089"/>
    <lineage>
        <taxon>Bacteria</taxon>
        <taxon>Pseudomonadati</taxon>
        <taxon>Thermodesulfobacteriota</taxon>
        <taxon>Desulfobacteria</taxon>
        <taxon>Desulfobacterales</taxon>
        <taxon>Desulfobacteriaceae</taxon>
        <taxon>Desulfobacterium</taxon>
        <taxon>environmental samples</taxon>
    </lineage>
</organism>
<accession>E1YC58</accession>
<proteinExistence type="predicted"/>
<dbReference type="EMBL" id="FR695868">
    <property type="protein sequence ID" value="CBX28152.1"/>
    <property type="molecule type" value="Genomic_DNA"/>
</dbReference>
<evidence type="ECO:0000313" key="1">
    <source>
        <dbReference type="EMBL" id="CBX28152.1"/>
    </source>
</evidence>
<name>E1YC58_9BACT</name>
<protein>
    <submittedName>
        <fullName evidence="1">Uncharacterized protein</fullName>
    </submittedName>
</protein>
<dbReference type="AlphaFoldDB" id="E1YC58"/>
<sequence length="34" mass="3928">MLSYPAWLQAGFSSEYSWHITLIKAFEVISKVSH</sequence>